<proteinExistence type="predicted"/>
<keyword evidence="1" id="KW-0812">Transmembrane</keyword>
<dbReference type="AlphaFoldDB" id="A0A1I5DU25"/>
<feature type="transmembrane region" description="Helical" evidence="1">
    <location>
        <begin position="6"/>
        <end position="27"/>
    </location>
</feature>
<dbReference type="EMBL" id="FOVN01000017">
    <property type="protein sequence ID" value="SFO02754.1"/>
    <property type="molecule type" value="Genomic_DNA"/>
</dbReference>
<gene>
    <name evidence="2" type="ORF">SAMN04487989_1171</name>
</gene>
<accession>A0A1I5DU25</accession>
<organism evidence="2 3">
    <name type="scientific">Bizionia echini</name>
    <dbReference type="NCBI Taxonomy" id="649333"/>
    <lineage>
        <taxon>Bacteria</taxon>
        <taxon>Pseudomonadati</taxon>
        <taxon>Bacteroidota</taxon>
        <taxon>Flavobacteriia</taxon>
        <taxon>Flavobacteriales</taxon>
        <taxon>Flavobacteriaceae</taxon>
        <taxon>Bizionia</taxon>
    </lineage>
</organism>
<evidence type="ECO:0000313" key="2">
    <source>
        <dbReference type="EMBL" id="SFO02754.1"/>
    </source>
</evidence>
<evidence type="ECO:0000313" key="3">
    <source>
        <dbReference type="Proteomes" id="UP000198705"/>
    </source>
</evidence>
<dbReference type="RefSeq" id="WP_092210179.1">
    <property type="nucleotide sequence ID" value="NZ_FOVN01000017.1"/>
</dbReference>
<sequence length="169" mass="19841">MEPREYISIIGIFVTLVISSISLFISLRNNKKTLFINSITSSRIKWIGILRENISEFCGLTYHFAITDLTDSEKQKIIEQIDKLRFLIKLQLNRNDKFDVKLMQKVDLIPNLTDPKKNDELKTEIDNLIELSQDLLKLEWEGAKLESMKGILTQKEKDELYEKHLRTKK</sequence>
<protein>
    <recommendedName>
        <fullName evidence="4">Four helix bundle sensory module for signal transduction</fullName>
    </recommendedName>
</protein>
<evidence type="ECO:0008006" key="4">
    <source>
        <dbReference type="Google" id="ProtNLM"/>
    </source>
</evidence>
<keyword evidence="1" id="KW-1133">Transmembrane helix</keyword>
<keyword evidence="3" id="KW-1185">Reference proteome</keyword>
<dbReference type="STRING" id="649333.SAMN04487989_1171"/>
<keyword evidence="1" id="KW-0472">Membrane</keyword>
<evidence type="ECO:0000256" key="1">
    <source>
        <dbReference type="SAM" id="Phobius"/>
    </source>
</evidence>
<name>A0A1I5DU25_9FLAO</name>
<reference evidence="3" key="1">
    <citation type="submission" date="2016-10" db="EMBL/GenBank/DDBJ databases">
        <authorList>
            <person name="Varghese N."/>
            <person name="Submissions S."/>
        </authorList>
    </citation>
    <scope>NUCLEOTIDE SEQUENCE [LARGE SCALE GENOMIC DNA]</scope>
    <source>
        <strain evidence="3">DSM 23925</strain>
    </source>
</reference>
<dbReference type="Proteomes" id="UP000198705">
    <property type="component" value="Unassembled WGS sequence"/>
</dbReference>